<reference evidence="8" key="2">
    <citation type="journal article" date="2015" name="Data Brief">
        <title>Shoot transcriptome of the giant reed, Arundo donax.</title>
        <authorList>
            <person name="Barrero R.A."/>
            <person name="Guerrero F.D."/>
            <person name="Moolhuijzen P."/>
            <person name="Goolsby J.A."/>
            <person name="Tidwell J."/>
            <person name="Bellgard S.E."/>
            <person name="Bellgard M.I."/>
        </authorList>
    </citation>
    <scope>NUCLEOTIDE SEQUENCE</scope>
    <source>
        <tissue evidence="8">Shoot tissue taken approximately 20 cm above the soil surface</tissue>
    </source>
</reference>
<accession>A0A0A9GBF9</accession>
<reference evidence="8" key="1">
    <citation type="submission" date="2014-09" db="EMBL/GenBank/DDBJ databases">
        <authorList>
            <person name="Magalhaes I.L.F."/>
            <person name="Oliveira U."/>
            <person name="Santos F.R."/>
            <person name="Vidigal T.H.D.A."/>
            <person name="Brescovit A.D."/>
            <person name="Santos A.J."/>
        </authorList>
    </citation>
    <scope>NUCLEOTIDE SEQUENCE</scope>
    <source>
        <tissue evidence="8">Shoot tissue taken approximately 20 cm above the soil surface</tissue>
    </source>
</reference>
<evidence type="ECO:0000256" key="6">
    <source>
        <dbReference type="SAM" id="MobiDB-lite"/>
    </source>
</evidence>
<evidence type="ECO:0000256" key="1">
    <source>
        <dbReference type="ARBA" id="ARBA00022538"/>
    </source>
</evidence>
<dbReference type="Pfam" id="PF11834">
    <property type="entry name" value="KHA"/>
    <property type="match status" value="1"/>
</dbReference>
<keyword evidence="2" id="KW-0631">Potassium channel</keyword>
<dbReference type="AlphaFoldDB" id="A0A0A9GBF9"/>
<keyword evidence="1" id="KW-0633">Potassium transport</keyword>
<keyword evidence="3" id="KW-0813">Transport</keyword>
<protein>
    <recommendedName>
        <fullName evidence="7">KHA domain-containing protein</fullName>
    </recommendedName>
</protein>
<evidence type="ECO:0000256" key="4">
    <source>
        <dbReference type="ARBA" id="ARBA00022958"/>
    </source>
</evidence>
<evidence type="ECO:0000256" key="2">
    <source>
        <dbReference type="ARBA" id="ARBA00022826"/>
    </source>
</evidence>
<dbReference type="PROSITE" id="PS51490">
    <property type="entry name" value="KHA"/>
    <property type="match status" value="1"/>
</dbReference>
<evidence type="ECO:0000256" key="5">
    <source>
        <dbReference type="ARBA" id="ARBA00023303"/>
    </source>
</evidence>
<feature type="domain" description="KHA" evidence="7">
    <location>
        <begin position="76"/>
        <end position="163"/>
    </location>
</feature>
<sequence length="163" mass="17660">MNGASVDRASLDDDDGGGGSGSTLSPAELRELLEKREVGHPVTIFDTPAVVRDGGSSGNRQGRFLSPRSDNARWPRVSIYKGHPFVRNHSSEAGKLINLPSTMQELKAIIGEKLRVDAENALIVNHEGAEIDSIDVIRDNDKLFVVTEEHLKRLASMDSVTAS</sequence>
<evidence type="ECO:0000256" key="3">
    <source>
        <dbReference type="ARBA" id="ARBA00022882"/>
    </source>
</evidence>
<dbReference type="InterPro" id="IPR021789">
    <property type="entry name" value="KHA_dom"/>
</dbReference>
<keyword evidence="3" id="KW-0851">Voltage-gated channel</keyword>
<organism evidence="8">
    <name type="scientific">Arundo donax</name>
    <name type="common">Giant reed</name>
    <name type="synonym">Donax arundinaceus</name>
    <dbReference type="NCBI Taxonomy" id="35708"/>
    <lineage>
        <taxon>Eukaryota</taxon>
        <taxon>Viridiplantae</taxon>
        <taxon>Streptophyta</taxon>
        <taxon>Embryophyta</taxon>
        <taxon>Tracheophyta</taxon>
        <taxon>Spermatophyta</taxon>
        <taxon>Magnoliopsida</taxon>
        <taxon>Liliopsida</taxon>
        <taxon>Poales</taxon>
        <taxon>Poaceae</taxon>
        <taxon>PACMAD clade</taxon>
        <taxon>Arundinoideae</taxon>
        <taxon>Arundineae</taxon>
        <taxon>Arundo</taxon>
    </lineage>
</organism>
<dbReference type="GO" id="GO:0034702">
    <property type="term" value="C:monoatomic ion channel complex"/>
    <property type="evidence" value="ECO:0007669"/>
    <property type="project" value="UniProtKB-KW"/>
</dbReference>
<feature type="region of interest" description="Disordered" evidence="6">
    <location>
        <begin position="45"/>
        <end position="70"/>
    </location>
</feature>
<keyword evidence="3" id="KW-0406">Ion transport</keyword>
<dbReference type="EMBL" id="GBRH01178015">
    <property type="protein sequence ID" value="JAE19881.1"/>
    <property type="molecule type" value="Transcribed_RNA"/>
</dbReference>
<evidence type="ECO:0000259" key="7">
    <source>
        <dbReference type="PROSITE" id="PS51490"/>
    </source>
</evidence>
<dbReference type="GO" id="GO:0005249">
    <property type="term" value="F:voltage-gated potassium channel activity"/>
    <property type="evidence" value="ECO:0007669"/>
    <property type="project" value="InterPro"/>
</dbReference>
<keyword evidence="4" id="KW-0630">Potassium</keyword>
<feature type="region of interest" description="Disordered" evidence="6">
    <location>
        <begin position="1"/>
        <end position="29"/>
    </location>
</feature>
<proteinExistence type="predicted"/>
<dbReference type="PANTHER" id="PTHR45743">
    <property type="entry name" value="POTASSIUM CHANNEL AKT1"/>
    <property type="match status" value="1"/>
</dbReference>
<keyword evidence="5" id="KW-0407">Ion channel</keyword>
<dbReference type="InterPro" id="IPR045319">
    <property type="entry name" value="KAT/AKT"/>
</dbReference>
<name>A0A0A9GBF9_ARUDO</name>
<evidence type="ECO:0000313" key="8">
    <source>
        <dbReference type="EMBL" id="JAE19881.1"/>
    </source>
</evidence>
<dbReference type="PANTHER" id="PTHR45743:SF21">
    <property type="entry name" value="POTASSIUM CHANNEL AKT2_3"/>
    <property type="match status" value="1"/>
</dbReference>